<feature type="domain" description="ATP-grasp" evidence="6">
    <location>
        <begin position="96"/>
        <end position="275"/>
    </location>
</feature>
<dbReference type="PROSITE" id="PS50975">
    <property type="entry name" value="ATP_GRASP"/>
    <property type="match status" value="1"/>
</dbReference>
<dbReference type="InterPro" id="IPR011054">
    <property type="entry name" value="Rudment_hybrid_motif"/>
</dbReference>
<dbReference type="GO" id="GO:0005524">
    <property type="term" value="F:ATP binding"/>
    <property type="evidence" value="ECO:0007669"/>
    <property type="project" value="UniProtKB-UniRule"/>
</dbReference>
<accession>A0A1N5T8E9</accession>
<evidence type="ECO:0000256" key="5">
    <source>
        <dbReference type="PROSITE-ProRule" id="PRU00409"/>
    </source>
</evidence>
<sequence>MGIAGAGQLGTMMILESRGLPIKFNVYSESQSDPAVSIADRFYSSNQYKEFVDESDIVTFEFEHINRKLLEYAEKEGKLRPSLKSVELKMQRHLEKEFLKSRNFPVGEFMVAHGGKKALELALPMEKFVIKRSEGGYDGKGQYYYYDMSNFPVDSEEIFVVEKFVEYDSEASIICARDINGSFYFYEPSYNLNKSGILIWNSSPINNNELRSQMIEISSRLLKELEYVGVMGIEFFLTKDGPLINEYAPRVHNTGHHTLMGSSYSQFEMHVRCVMGLPVSQPSTYVPSGIVNIIGLSLSDIQLNDILKLGNTRVYDYRKKEVRKKRKMGHVCLTADSNEELKEHIENVLKIIYKSDMNQYI</sequence>
<dbReference type="NCBIfam" id="NF004679">
    <property type="entry name" value="PRK06019.1-5"/>
    <property type="match status" value="1"/>
</dbReference>
<dbReference type="SUPFAM" id="SSF52440">
    <property type="entry name" value="PreATP-grasp domain"/>
    <property type="match status" value="1"/>
</dbReference>
<dbReference type="Pfam" id="PF17769">
    <property type="entry name" value="PurK_C"/>
    <property type="match status" value="1"/>
</dbReference>
<dbReference type="InterPro" id="IPR011761">
    <property type="entry name" value="ATP-grasp"/>
</dbReference>
<dbReference type="InterPro" id="IPR054350">
    <property type="entry name" value="PurT/PurK_preATP-grasp"/>
</dbReference>
<dbReference type="InterPro" id="IPR003135">
    <property type="entry name" value="ATP-grasp_carboxylate-amine"/>
</dbReference>
<dbReference type="Pfam" id="PF22660">
    <property type="entry name" value="RS_preATP-grasp-like"/>
    <property type="match status" value="1"/>
</dbReference>
<gene>
    <name evidence="7" type="ORF">CSP5_0498</name>
</gene>
<dbReference type="InterPro" id="IPR040686">
    <property type="entry name" value="PurK_C"/>
</dbReference>
<dbReference type="InterPro" id="IPR016185">
    <property type="entry name" value="PreATP-grasp_dom_sf"/>
</dbReference>
<keyword evidence="1 5" id="KW-0547">Nucleotide-binding</keyword>
<dbReference type="GO" id="GO:0006164">
    <property type="term" value="P:purine nucleotide biosynthetic process"/>
    <property type="evidence" value="ECO:0007669"/>
    <property type="project" value="UniProtKB-KW"/>
</dbReference>
<evidence type="ECO:0000256" key="1">
    <source>
        <dbReference type="ARBA" id="ARBA00022741"/>
    </source>
</evidence>
<dbReference type="SUPFAM" id="SSF51246">
    <property type="entry name" value="Rudiment single hybrid motif"/>
    <property type="match status" value="1"/>
</dbReference>
<dbReference type="Gene3D" id="3.40.50.20">
    <property type="match status" value="1"/>
</dbReference>
<organism evidence="7 8">
    <name type="scientific">Cuniculiplasma divulgatum</name>
    <dbReference type="NCBI Taxonomy" id="1673428"/>
    <lineage>
        <taxon>Archaea</taxon>
        <taxon>Methanobacteriati</taxon>
        <taxon>Thermoplasmatota</taxon>
        <taxon>Thermoplasmata</taxon>
        <taxon>Thermoplasmatales</taxon>
        <taxon>Cuniculiplasmataceae</taxon>
        <taxon>Cuniculiplasma</taxon>
    </lineage>
</organism>
<dbReference type="GO" id="GO:0046872">
    <property type="term" value="F:metal ion binding"/>
    <property type="evidence" value="ECO:0007669"/>
    <property type="project" value="InterPro"/>
</dbReference>
<evidence type="ECO:0000313" key="7">
    <source>
        <dbReference type="EMBL" id="SIM44712.1"/>
    </source>
</evidence>
<dbReference type="Pfam" id="PF02222">
    <property type="entry name" value="ATP-grasp"/>
    <property type="match status" value="1"/>
</dbReference>
<evidence type="ECO:0000256" key="4">
    <source>
        <dbReference type="ARBA" id="ARBA00025704"/>
    </source>
</evidence>
<dbReference type="EMBL" id="LT671858">
    <property type="protein sequence ID" value="SIM44712.1"/>
    <property type="molecule type" value="Genomic_DNA"/>
</dbReference>
<evidence type="ECO:0000256" key="3">
    <source>
        <dbReference type="ARBA" id="ARBA00022840"/>
    </source>
</evidence>
<proteinExistence type="predicted"/>
<dbReference type="AlphaFoldDB" id="A0A1N5T8E9"/>
<evidence type="ECO:0000256" key="2">
    <source>
        <dbReference type="ARBA" id="ARBA00022755"/>
    </source>
</evidence>
<keyword evidence="2" id="KW-0658">Purine biosynthesis</keyword>
<dbReference type="GO" id="GO:0003824">
    <property type="term" value="F:catalytic activity"/>
    <property type="evidence" value="ECO:0007669"/>
    <property type="project" value="UniProtKB-ARBA"/>
</dbReference>
<protein>
    <submittedName>
        <fullName evidence="7">Phosphoribosylaminoimidazole carboxylase ATPase subunit</fullName>
    </submittedName>
</protein>
<dbReference type="Gene3D" id="3.30.470.20">
    <property type="entry name" value="ATP-grasp fold, B domain"/>
    <property type="match status" value="1"/>
</dbReference>
<dbReference type="InterPro" id="IPR013815">
    <property type="entry name" value="ATP_grasp_subdomain_1"/>
</dbReference>
<dbReference type="PANTHER" id="PTHR11609">
    <property type="entry name" value="PURINE BIOSYNTHESIS PROTEIN 6/7, PUR6/7"/>
    <property type="match status" value="1"/>
</dbReference>
<name>A0A1N5T8E9_9ARCH</name>
<reference evidence="7 8" key="1">
    <citation type="submission" date="2016-04" db="EMBL/GenBank/DDBJ databases">
        <authorList>
            <person name="Evans L.H."/>
            <person name="Alamgir A."/>
            <person name="Owens N."/>
            <person name="Weber N.D."/>
            <person name="Virtaneva K."/>
            <person name="Barbian K."/>
            <person name="Babar A."/>
            <person name="Rosenke K."/>
        </authorList>
    </citation>
    <scope>NUCLEOTIDE SEQUENCE [LARGE SCALE GENOMIC DNA]</scope>
    <source>
        <strain evidence="8">S5(T) (JCM 30642 \VKM B-2941)</strain>
    </source>
</reference>
<keyword evidence="3 5" id="KW-0067">ATP-binding</keyword>
<evidence type="ECO:0000259" key="6">
    <source>
        <dbReference type="PROSITE" id="PS50975"/>
    </source>
</evidence>
<dbReference type="Gene3D" id="3.30.1490.20">
    <property type="entry name" value="ATP-grasp fold, A domain"/>
    <property type="match status" value="1"/>
</dbReference>
<dbReference type="PANTHER" id="PTHR11609:SF5">
    <property type="entry name" value="PHOSPHORIBOSYLAMINOIMIDAZOLE CARBOXYLASE"/>
    <property type="match status" value="1"/>
</dbReference>
<comment type="pathway">
    <text evidence="4">Purine metabolism.</text>
</comment>
<dbReference type="SUPFAM" id="SSF56059">
    <property type="entry name" value="Glutathione synthetase ATP-binding domain-like"/>
    <property type="match status" value="1"/>
</dbReference>
<dbReference type="Proteomes" id="UP000195607">
    <property type="component" value="Chromosome I"/>
</dbReference>
<evidence type="ECO:0000313" key="8">
    <source>
        <dbReference type="Proteomes" id="UP000195607"/>
    </source>
</evidence>